<dbReference type="InterPro" id="IPR041899">
    <property type="entry name" value="MAGE_WH2"/>
</dbReference>
<dbReference type="Gene3D" id="1.10.10.1210">
    <property type="entry name" value="MAGE homology domain, winged helix WH2 motif"/>
    <property type="match status" value="1"/>
</dbReference>
<gene>
    <name evidence="3" type="ORF">PENARI_c001G01347</name>
</gene>
<dbReference type="InterPro" id="IPR041898">
    <property type="entry name" value="MAGE_WH1"/>
</dbReference>
<comment type="caution">
    <text evidence="3">The sequence shown here is derived from an EMBL/GenBank/DDBJ whole genome shotgun (WGS) entry which is preliminary data.</text>
</comment>
<evidence type="ECO:0000256" key="1">
    <source>
        <dbReference type="SAM" id="MobiDB-lite"/>
    </source>
</evidence>
<reference evidence="3 4" key="1">
    <citation type="journal article" date="2016" name="Sci. Rep.">
        <title>Penicillium arizonense, a new, genome sequenced fungal species, reveals a high chemical diversity in secreted metabolites.</title>
        <authorList>
            <person name="Grijseels S."/>
            <person name="Nielsen J.C."/>
            <person name="Randelovic M."/>
            <person name="Nielsen J."/>
            <person name="Nielsen K.F."/>
            <person name="Workman M."/>
            <person name="Frisvad J.C."/>
        </authorList>
    </citation>
    <scope>NUCLEOTIDE SEQUENCE [LARGE SCALE GENOMIC DNA]</scope>
    <source>
        <strain evidence="3 4">CBS 141311</strain>
    </source>
</reference>
<dbReference type="InterPro" id="IPR002190">
    <property type="entry name" value="MHD_dom"/>
</dbReference>
<feature type="compositionally biased region" description="Acidic residues" evidence="1">
    <location>
        <begin position="321"/>
        <end position="332"/>
    </location>
</feature>
<dbReference type="Gene3D" id="1.10.10.1200">
    <property type="entry name" value="MAGE homology domain, winged helix WH1 motif"/>
    <property type="match status" value="1"/>
</dbReference>
<evidence type="ECO:0000259" key="2">
    <source>
        <dbReference type="SMART" id="SM01373"/>
    </source>
</evidence>
<dbReference type="GO" id="GO:0005634">
    <property type="term" value="C:nucleus"/>
    <property type="evidence" value="ECO:0007669"/>
    <property type="project" value="TreeGrafter"/>
</dbReference>
<dbReference type="RefSeq" id="XP_022493282.1">
    <property type="nucleotide sequence ID" value="XM_022626227.1"/>
</dbReference>
<evidence type="ECO:0000313" key="4">
    <source>
        <dbReference type="Proteomes" id="UP000177622"/>
    </source>
</evidence>
<dbReference type="Proteomes" id="UP000177622">
    <property type="component" value="Unassembled WGS sequence"/>
</dbReference>
<dbReference type="InterPro" id="IPR037445">
    <property type="entry name" value="MAGE"/>
</dbReference>
<dbReference type="GeneID" id="34570961"/>
<proteinExistence type="predicted"/>
<keyword evidence="4" id="KW-1185">Reference proteome</keyword>
<dbReference type="AlphaFoldDB" id="A0A1F5LY03"/>
<accession>A0A1F5LY03</accession>
<dbReference type="PANTHER" id="PTHR11736:SF14">
    <property type="entry name" value="NSE3 HOMOLOG, SMC5-SMC6 COMPLEX COMPONENT"/>
    <property type="match status" value="1"/>
</dbReference>
<dbReference type="PANTHER" id="PTHR11736">
    <property type="entry name" value="MELANOMA-ASSOCIATED ANTIGEN MAGE ANTIGEN"/>
    <property type="match status" value="1"/>
</dbReference>
<dbReference type="GO" id="GO:0006281">
    <property type="term" value="P:DNA repair"/>
    <property type="evidence" value="ECO:0007669"/>
    <property type="project" value="TreeGrafter"/>
</dbReference>
<feature type="region of interest" description="Disordered" evidence="1">
    <location>
        <begin position="288"/>
        <end position="340"/>
    </location>
</feature>
<evidence type="ECO:0000313" key="3">
    <source>
        <dbReference type="EMBL" id="OGE57859.1"/>
    </source>
</evidence>
<feature type="region of interest" description="Disordered" evidence="1">
    <location>
        <begin position="1"/>
        <end position="43"/>
    </location>
</feature>
<dbReference type="EMBL" id="LXJU01000001">
    <property type="protein sequence ID" value="OGE57859.1"/>
    <property type="molecule type" value="Genomic_DNA"/>
</dbReference>
<protein>
    <recommendedName>
        <fullName evidence="2">MAGE domain-containing protein</fullName>
    </recommendedName>
</protein>
<organism evidence="3 4">
    <name type="scientific">Penicillium arizonense</name>
    <dbReference type="NCBI Taxonomy" id="1835702"/>
    <lineage>
        <taxon>Eukaryota</taxon>
        <taxon>Fungi</taxon>
        <taxon>Dikarya</taxon>
        <taxon>Ascomycota</taxon>
        <taxon>Pezizomycotina</taxon>
        <taxon>Eurotiomycetes</taxon>
        <taxon>Eurotiomycetidae</taxon>
        <taxon>Eurotiales</taxon>
        <taxon>Aspergillaceae</taxon>
        <taxon>Penicillium</taxon>
    </lineage>
</organism>
<feature type="domain" description="MAGE" evidence="2">
    <location>
        <begin position="49"/>
        <end position="244"/>
    </location>
</feature>
<dbReference type="SMART" id="SM01373">
    <property type="entry name" value="MAGE"/>
    <property type="match status" value="1"/>
</dbReference>
<sequence>MPRKRTNPDSPAGLPTARRQRQSTSPSASDSEDGGPSAPSSTDAMVKKLVRLAMASEYSRLPIRRTDISAKVLGEQGSRQFKLVFEQAQNELRHRFGMEMSELPAKEKVTISQRRAAQKTEKPSSTNKSWIVTSTLPPAYRTPAILHPPKAPSTWTESTYTGLYSFIIAVITLNGGTLAEQKLDRYLARMNADVGTPIDRTEKLLQRLCKEGYLIRTREMDGGEEVIEYIVGPRGKVEVGSGSVAGLVRAVYGKEGGGDGDEGGIERMEREDFEGRLGRTLGAHIVRREGGHGDGEEGASQVRENGQVEERGGRRSTRQAEEEDEDDEDDSSEEKGLSRE</sequence>
<dbReference type="OrthoDB" id="205198at2759"/>
<name>A0A1F5LY03_PENAI</name>
<dbReference type="Pfam" id="PF01454">
    <property type="entry name" value="MAGE"/>
    <property type="match status" value="1"/>
</dbReference>
<dbReference type="STRING" id="1835702.A0A1F5LY03"/>